<keyword evidence="3" id="KW-1185">Reference proteome</keyword>
<dbReference type="Proteomes" id="UP000250043">
    <property type="component" value="Unassembled WGS sequence"/>
</dbReference>
<evidence type="ECO:0000313" key="3">
    <source>
        <dbReference type="Proteomes" id="UP000250043"/>
    </source>
</evidence>
<organism evidence="2 3">
    <name type="scientific">Obba rivulosa</name>
    <dbReference type="NCBI Taxonomy" id="1052685"/>
    <lineage>
        <taxon>Eukaryota</taxon>
        <taxon>Fungi</taxon>
        <taxon>Dikarya</taxon>
        <taxon>Basidiomycota</taxon>
        <taxon>Agaricomycotina</taxon>
        <taxon>Agaricomycetes</taxon>
        <taxon>Polyporales</taxon>
        <taxon>Gelatoporiaceae</taxon>
        <taxon>Obba</taxon>
    </lineage>
</organism>
<feature type="signal peptide" evidence="1">
    <location>
        <begin position="1"/>
        <end position="18"/>
    </location>
</feature>
<feature type="chain" id="PRO_5034866933" evidence="1">
    <location>
        <begin position="19"/>
        <end position="126"/>
    </location>
</feature>
<dbReference type="AlphaFoldDB" id="A0A8E2DMF1"/>
<accession>A0A8E2DMF1</accession>
<reference evidence="2 3" key="1">
    <citation type="submission" date="2016-07" db="EMBL/GenBank/DDBJ databases">
        <title>Draft genome of the white-rot fungus Obba rivulosa 3A-2.</title>
        <authorList>
            <consortium name="DOE Joint Genome Institute"/>
            <person name="Miettinen O."/>
            <person name="Riley R."/>
            <person name="Acob R."/>
            <person name="Barry K."/>
            <person name="Cullen D."/>
            <person name="De Vries R."/>
            <person name="Hainaut M."/>
            <person name="Hatakka A."/>
            <person name="Henrissat B."/>
            <person name="Hilden K."/>
            <person name="Kuo R."/>
            <person name="Labutti K."/>
            <person name="Lipzen A."/>
            <person name="Makela M.R."/>
            <person name="Sandor L."/>
            <person name="Spatafora J.W."/>
            <person name="Grigoriev I.V."/>
            <person name="Hibbett D.S."/>
        </authorList>
    </citation>
    <scope>NUCLEOTIDE SEQUENCE [LARGE SCALE GENOMIC DNA]</scope>
    <source>
        <strain evidence="2 3">3A-2</strain>
    </source>
</reference>
<name>A0A8E2DMF1_9APHY</name>
<sequence length="126" mass="13493">MLPVFATPLILLEDCLYAAAPMFTMLTLAGGPPHATTTRTTLFATPCARVPDAGASDMVLYMMAAGAHNSREVRGQYCYAEAFLAFHDDVVQLISSGAAAERSNRACCVSLMENSRVCSKHISSMI</sequence>
<dbReference type="EMBL" id="KV722365">
    <property type="protein sequence ID" value="OCH92697.1"/>
    <property type="molecule type" value="Genomic_DNA"/>
</dbReference>
<evidence type="ECO:0000256" key="1">
    <source>
        <dbReference type="SAM" id="SignalP"/>
    </source>
</evidence>
<evidence type="ECO:0000313" key="2">
    <source>
        <dbReference type="EMBL" id="OCH92697.1"/>
    </source>
</evidence>
<gene>
    <name evidence="2" type="ORF">OBBRIDRAFT_418055</name>
</gene>
<protein>
    <submittedName>
        <fullName evidence="2">Uncharacterized protein</fullName>
    </submittedName>
</protein>
<proteinExistence type="predicted"/>
<keyword evidence="1" id="KW-0732">Signal</keyword>